<dbReference type="RefSeq" id="WP_317713562.1">
    <property type="nucleotide sequence ID" value="NZ_JAWLUM010000002.1"/>
</dbReference>
<dbReference type="GO" id="GO:0005524">
    <property type="term" value="F:ATP binding"/>
    <property type="evidence" value="ECO:0007669"/>
    <property type="project" value="UniProtKB-KW"/>
</dbReference>
<evidence type="ECO:0000256" key="2">
    <source>
        <dbReference type="ARBA" id="ARBA00005417"/>
    </source>
</evidence>
<evidence type="ECO:0000259" key="8">
    <source>
        <dbReference type="PROSITE" id="PS50893"/>
    </source>
</evidence>
<comment type="caution">
    <text evidence="9">The sequence shown here is derived from an EMBL/GenBank/DDBJ whole genome shotgun (WGS) entry which is preliminary data.</text>
</comment>
<dbReference type="InterPro" id="IPR003439">
    <property type="entry name" value="ABC_transporter-like_ATP-bd"/>
</dbReference>
<dbReference type="SUPFAM" id="SSF52540">
    <property type="entry name" value="P-loop containing nucleoside triphosphate hydrolases"/>
    <property type="match status" value="1"/>
</dbReference>
<dbReference type="InterPro" id="IPR027417">
    <property type="entry name" value="P-loop_NTPase"/>
</dbReference>
<dbReference type="Gene3D" id="3.40.50.300">
    <property type="entry name" value="P-loop containing nucleotide triphosphate hydrolases"/>
    <property type="match status" value="1"/>
</dbReference>
<evidence type="ECO:0000256" key="7">
    <source>
        <dbReference type="ARBA" id="ARBA00023136"/>
    </source>
</evidence>
<dbReference type="InterPro" id="IPR003593">
    <property type="entry name" value="AAA+_ATPase"/>
</dbReference>
<keyword evidence="4" id="KW-1003">Cell membrane</keyword>
<dbReference type="PANTHER" id="PTHR43297">
    <property type="entry name" value="OLIGOPEPTIDE TRANSPORT ATP-BINDING PROTEIN APPD"/>
    <property type="match status" value="1"/>
</dbReference>
<organism evidence="9 10">
    <name type="scientific">Williamsia marianensis</name>
    <dbReference type="NCBI Taxonomy" id="85044"/>
    <lineage>
        <taxon>Bacteria</taxon>
        <taxon>Bacillati</taxon>
        <taxon>Actinomycetota</taxon>
        <taxon>Actinomycetes</taxon>
        <taxon>Mycobacteriales</taxon>
        <taxon>Nocardiaceae</taxon>
        <taxon>Williamsia</taxon>
    </lineage>
</organism>
<dbReference type="Pfam" id="PF00005">
    <property type="entry name" value="ABC_tran"/>
    <property type="match status" value="1"/>
</dbReference>
<comment type="similarity">
    <text evidence="2">Belongs to the ABC transporter superfamily.</text>
</comment>
<evidence type="ECO:0000256" key="5">
    <source>
        <dbReference type="ARBA" id="ARBA00022741"/>
    </source>
</evidence>
<protein>
    <submittedName>
        <fullName evidence="9">ATP-binding cassette domain-containing protein</fullName>
    </submittedName>
</protein>
<reference evidence="9 10" key="1">
    <citation type="submission" date="2023-10" db="EMBL/GenBank/DDBJ databases">
        <title>Development of a sustainable strategy for remediation of hydrocarbon-contaminated territories based on the waste exchange concept.</title>
        <authorList>
            <person name="Krivoruchko A."/>
        </authorList>
    </citation>
    <scope>NUCLEOTIDE SEQUENCE [LARGE SCALE GENOMIC DNA]</scope>
    <source>
        <strain evidence="9 10">IEGM 1236</strain>
    </source>
</reference>
<comment type="subcellular location">
    <subcellularLocation>
        <location evidence="1">Cell membrane</location>
        <topology evidence="1">Peripheral membrane protein</topology>
    </subcellularLocation>
</comment>
<evidence type="ECO:0000256" key="1">
    <source>
        <dbReference type="ARBA" id="ARBA00004202"/>
    </source>
</evidence>
<evidence type="ECO:0000313" key="10">
    <source>
        <dbReference type="Proteomes" id="UP001185792"/>
    </source>
</evidence>
<gene>
    <name evidence="9" type="ORF">R4198_15140</name>
</gene>
<dbReference type="PANTHER" id="PTHR43297:SF2">
    <property type="entry name" value="DIPEPTIDE TRANSPORT ATP-BINDING PROTEIN DPPD"/>
    <property type="match status" value="1"/>
</dbReference>
<dbReference type="PROSITE" id="PS50893">
    <property type="entry name" value="ABC_TRANSPORTER_2"/>
    <property type="match status" value="1"/>
</dbReference>
<accession>A0ABU4EUW9</accession>
<keyword evidence="7" id="KW-0472">Membrane</keyword>
<evidence type="ECO:0000256" key="3">
    <source>
        <dbReference type="ARBA" id="ARBA00022448"/>
    </source>
</evidence>
<sequence length="256" mass="26432">MVTDMAARLDGFGVRIATREREVATVTGLDGVDLDVAAGAVTALVGESGCGKSLVALALCGLLPPGSTTRGRLHVAGHEVTDADEKTWRGLRGHAVGLVPQSPATSFTPVRTIGSQIAEVVQALDSDRSAIELAALAGLPDDALELFPHQLSGGMVQRAAIAAALAGRPAVLLADEPTSALDTELAEMVWTLLRSIADGGAAVLVITHDIASLIASGVCDSLAVMRRGRIVAQDSPHRVRQAADEHTQKLFTGASR</sequence>
<proteinExistence type="inferred from homology"/>
<keyword evidence="10" id="KW-1185">Reference proteome</keyword>
<name>A0ABU4EUW9_WILMA</name>
<keyword evidence="6 9" id="KW-0067">ATP-binding</keyword>
<keyword evidence="5" id="KW-0547">Nucleotide-binding</keyword>
<dbReference type="EMBL" id="JAWLUM010000002">
    <property type="protein sequence ID" value="MDV7135039.1"/>
    <property type="molecule type" value="Genomic_DNA"/>
</dbReference>
<feature type="domain" description="ABC transporter" evidence="8">
    <location>
        <begin position="14"/>
        <end position="252"/>
    </location>
</feature>
<evidence type="ECO:0000256" key="6">
    <source>
        <dbReference type="ARBA" id="ARBA00022840"/>
    </source>
</evidence>
<dbReference type="InterPro" id="IPR050388">
    <property type="entry name" value="ABC_Ni/Peptide_Import"/>
</dbReference>
<dbReference type="SMART" id="SM00382">
    <property type="entry name" value="AAA"/>
    <property type="match status" value="1"/>
</dbReference>
<evidence type="ECO:0000313" key="9">
    <source>
        <dbReference type="EMBL" id="MDV7135039.1"/>
    </source>
</evidence>
<dbReference type="Proteomes" id="UP001185792">
    <property type="component" value="Unassembled WGS sequence"/>
</dbReference>
<evidence type="ECO:0000256" key="4">
    <source>
        <dbReference type="ARBA" id="ARBA00022475"/>
    </source>
</evidence>
<keyword evidence="3" id="KW-0813">Transport</keyword>